<dbReference type="Proteomes" id="UP000799753">
    <property type="component" value="Unassembled WGS sequence"/>
</dbReference>
<evidence type="ECO:0008006" key="3">
    <source>
        <dbReference type="Google" id="ProtNLM"/>
    </source>
</evidence>
<gene>
    <name evidence="1" type="ORF">P280DRAFT_471980</name>
</gene>
<evidence type="ECO:0000313" key="2">
    <source>
        <dbReference type="Proteomes" id="UP000799753"/>
    </source>
</evidence>
<sequence>MEQLKPIHLPLELVLNIITCSLPKANVLLAPSHPITQLLLSFTLVCKETCRVARRCLLQHCVYLSSEARLSSYLLTISTRPQYRTITALFLAPFGNTIDNQPTATWVRELFNYTCTTLKRLIIDIPLRSLYPEDDHLGVRRILHQGFKRLENLEELVSVRDELYLSLVDVVAGEPAFWTFFPKLRRLAVYNPDISPSFWRDISKMEKLETLVLTRADGIRSDSNFKTEYFAHCDRNLKVLLVNVDDDQVRYGNMRRHRWNNVDPKKKMTISTYTIPLFMDDDAIEVCQDYIRIGSEYGTLWDWEGEIIPHPPIIVQLVASGA</sequence>
<protein>
    <recommendedName>
        <fullName evidence="3">F-box domain-containing protein</fullName>
    </recommendedName>
</protein>
<keyword evidence="2" id="KW-1185">Reference proteome</keyword>
<dbReference type="OrthoDB" id="6365676at2759"/>
<organism evidence="1 2">
    <name type="scientific">Massarina eburnea CBS 473.64</name>
    <dbReference type="NCBI Taxonomy" id="1395130"/>
    <lineage>
        <taxon>Eukaryota</taxon>
        <taxon>Fungi</taxon>
        <taxon>Dikarya</taxon>
        <taxon>Ascomycota</taxon>
        <taxon>Pezizomycotina</taxon>
        <taxon>Dothideomycetes</taxon>
        <taxon>Pleosporomycetidae</taxon>
        <taxon>Pleosporales</taxon>
        <taxon>Massarineae</taxon>
        <taxon>Massarinaceae</taxon>
        <taxon>Massarina</taxon>
    </lineage>
</organism>
<dbReference type="AlphaFoldDB" id="A0A6A6RTV9"/>
<accession>A0A6A6RTV9</accession>
<proteinExistence type="predicted"/>
<dbReference type="EMBL" id="MU006792">
    <property type="protein sequence ID" value="KAF2637813.1"/>
    <property type="molecule type" value="Genomic_DNA"/>
</dbReference>
<evidence type="ECO:0000313" key="1">
    <source>
        <dbReference type="EMBL" id="KAF2637813.1"/>
    </source>
</evidence>
<name>A0A6A6RTV9_9PLEO</name>
<reference evidence="1" key="1">
    <citation type="journal article" date="2020" name="Stud. Mycol.">
        <title>101 Dothideomycetes genomes: a test case for predicting lifestyles and emergence of pathogens.</title>
        <authorList>
            <person name="Haridas S."/>
            <person name="Albert R."/>
            <person name="Binder M."/>
            <person name="Bloem J."/>
            <person name="Labutti K."/>
            <person name="Salamov A."/>
            <person name="Andreopoulos B."/>
            <person name="Baker S."/>
            <person name="Barry K."/>
            <person name="Bills G."/>
            <person name="Bluhm B."/>
            <person name="Cannon C."/>
            <person name="Castanera R."/>
            <person name="Culley D."/>
            <person name="Daum C."/>
            <person name="Ezra D."/>
            <person name="Gonzalez J."/>
            <person name="Henrissat B."/>
            <person name="Kuo A."/>
            <person name="Liang C."/>
            <person name="Lipzen A."/>
            <person name="Lutzoni F."/>
            <person name="Magnuson J."/>
            <person name="Mondo S."/>
            <person name="Nolan M."/>
            <person name="Ohm R."/>
            <person name="Pangilinan J."/>
            <person name="Park H.-J."/>
            <person name="Ramirez L."/>
            <person name="Alfaro M."/>
            <person name="Sun H."/>
            <person name="Tritt A."/>
            <person name="Yoshinaga Y."/>
            <person name="Zwiers L.-H."/>
            <person name="Turgeon B."/>
            <person name="Goodwin S."/>
            <person name="Spatafora J."/>
            <person name="Crous P."/>
            <person name="Grigoriev I."/>
        </authorList>
    </citation>
    <scope>NUCLEOTIDE SEQUENCE</scope>
    <source>
        <strain evidence="1">CBS 473.64</strain>
    </source>
</reference>